<accession>A0A1H5X483</accession>
<reference evidence="3 4" key="1">
    <citation type="submission" date="2016-10" db="EMBL/GenBank/DDBJ databases">
        <authorList>
            <person name="de Groot N.N."/>
        </authorList>
    </citation>
    <scope>NUCLEOTIDE SEQUENCE [LARGE SCALE GENOMIC DNA]</scope>
    <source>
        <strain evidence="3 4">DSM 22489</strain>
    </source>
</reference>
<keyword evidence="1" id="KW-0175">Coiled coil</keyword>
<dbReference type="EMBL" id="FNVA01000002">
    <property type="protein sequence ID" value="SEG06096.1"/>
    <property type="molecule type" value="Genomic_DNA"/>
</dbReference>
<dbReference type="Proteomes" id="UP000236728">
    <property type="component" value="Unassembled WGS sequence"/>
</dbReference>
<evidence type="ECO:0000256" key="2">
    <source>
        <dbReference type="SAM" id="MobiDB-lite"/>
    </source>
</evidence>
<evidence type="ECO:0000256" key="1">
    <source>
        <dbReference type="SAM" id="Coils"/>
    </source>
</evidence>
<dbReference type="AlphaFoldDB" id="A0A1H5X483"/>
<evidence type="ECO:0000313" key="4">
    <source>
        <dbReference type="Proteomes" id="UP000236728"/>
    </source>
</evidence>
<evidence type="ECO:0000313" key="3">
    <source>
        <dbReference type="EMBL" id="SEG06096.1"/>
    </source>
</evidence>
<evidence type="ECO:0008006" key="5">
    <source>
        <dbReference type="Google" id="ProtNLM"/>
    </source>
</evidence>
<keyword evidence="4" id="KW-1185">Reference proteome</keyword>
<gene>
    <name evidence="3" type="ORF">SAMN05421819_1852</name>
</gene>
<feature type="coiled-coil region" evidence="1">
    <location>
        <begin position="176"/>
        <end position="210"/>
    </location>
</feature>
<protein>
    <recommendedName>
        <fullName evidence="5">DnaJ domain-containing protein</fullName>
    </recommendedName>
</protein>
<proteinExistence type="predicted"/>
<organism evidence="3 4">
    <name type="scientific">Bryocella elongata</name>
    <dbReference type="NCBI Taxonomy" id="863522"/>
    <lineage>
        <taxon>Bacteria</taxon>
        <taxon>Pseudomonadati</taxon>
        <taxon>Acidobacteriota</taxon>
        <taxon>Terriglobia</taxon>
        <taxon>Terriglobales</taxon>
        <taxon>Acidobacteriaceae</taxon>
        <taxon>Bryocella</taxon>
    </lineage>
</organism>
<name>A0A1H5X483_9BACT</name>
<sequence>MEAVRASSPFTAIFRIPSPAEAELAGLRAELSLLRSTLAAREQALDDLRCHLISFEGRYIRQVGKLYKQLDEWEQRVAALHPEREEAFTEQEEAYPEAGASEPAKSAPRDPRPALTLRALFRELALRIHPDHALDASDEARRTRLMAQANDAFRRKDLRILRRMLHGFDPGGAFFVRDIEADLAEARDSIAQTRRDIASAEADHANLAASQLADLERSCIQASLAGRDLLAEMAARVKGRIGMAMRQYDLDLSRIKRPDQGMKLESLLSAESNPVRR</sequence>
<feature type="region of interest" description="Disordered" evidence="2">
    <location>
        <begin position="84"/>
        <end position="112"/>
    </location>
</feature>